<accession>G1U6D1</accession>
<dbReference type="Gene3D" id="6.10.250.540">
    <property type="match status" value="1"/>
</dbReference>
<dbReference type="Bgee" id="ENSOCUG00000024747">
    <property type="expression patterns" value="Expressed in uterus and 2 other cell types or tissues"/>
</dbReference>
<dbReference type="PANTHER" id="PTHR12081">
    <property type="entry name" value="TRANSCRIPTION FACTOR E2F"/>
    <property type="match status" value="1"/>
</dbReference>
<evidence type="ECO:0000256" key="7">
    <source>
        <dbReference type="SAM" id="MobiDB-lite"/>
    </source>
</evidence>
<dbReference type="Gene3D" id="1.10.10.10">
    <property type="entry name" value="Winged helix-like DNA-binding domain superfamily/Winged helix DNA-binding domain"/>
    <property type="match status" value="1"/>
</dbReference>
<dbReference type="GO" id="GO:0000981">
    <property type="term" value="F:DNA-binding transcription factor activity, RNA polymerase II-specific"/>
    <property type="evidence" value="ECO:0007669"/>
    <property type="project" value="TreeGrafter"/>
</dbReference>
<dbReference type="GO" id="GO:0090575">
    <property type="term" value="C:RNA polymerase II transcription regulator complex"/>
    <property type="evidence" value="ECO:0007669"/>
    <property type="project" value="TreeGrafter"/>
</dbReference>
<dbReference type="SMART" id="SM01372">
    <property type="entry name" value="E2F_TDP"/>
    <property type="match status" value="1"/>
</dbReference>
<protein>
    <recommendedName>
        <fullName evidence="8">E2F/DP family winged-helix DNA-binding domain-containing protein</fullName>
    </recommendedName>
</protein>
<evidence type="ECO:0000256" key="2">
    <source>
        <dbReference type="ARBA" id="ARBA00023015"/>
    </source>
</evidence>
<feature type="coiled-coil region" evidence="6">
    <location>
        <begin position="90"/>
        <end position="117"/>
    </location>
</feature>
<dbReference type="InterPro" id="IPR032198">
    <property type="entry name" value="E2F_CC-MB"/>
</dbReference>
<dbReference type="AlphaFoldDB" id="G1U6D1"/>
<dbReference type="InterPro" id="IPR003316">
    <property type="entry name" value="E2F_WHTH_DNA-bd_dom"/>
</dbReference>
<dbReference type="eggNOG" id="KOG2577">
    <property type="taxonomic scope" value="Eukaryota"/>
</dbReference>
<dbReference type="SUPFAM" id="SSF144074">
    <property type="entry name" value="E2F-DP heterodimerization region"/>
    <property type="match status" value="1"/>
</dbReference>
<feature type="region of interest" description="Disordered" evidence="7">
    <location>
        <begin position="274"/>
        <end position="335"/>
    </location>
</feature>
<proteinExistence type="inferred from homology"/>
<reference evidence="9 10" key="1">
    <citation type="journal article" date="2011" name="Nature">
        <title>A high-resolution map of human evolutionary constraint using 29 mammals.</title>
        <authorList>
            <person name="Lindblad-Toh K."/>
            <person name="Garber M."/>
            <person name="Zuk O."/>
            <person name="Lin M.F."/>
            <person name="Parker B.J."/>
            <person name="Washietl S."/>
            <person name="Kheradpour P."/>
            <person name="Ernst J."/>
            <person name="Jordan G."/>
            <person name="Mauceli E."/>
            <person name="Ward L.D."/>
            <person name="Lowe C.B."/>
            <person name="Holloway A.K."/>
            <person name="Clamp M."/>
            <person name="Gnerre S."/>
            <person name="Alfoldi J."/>
            <person name="Beal K."/>
            <person name="Chang J."/>
            <person name="Clawson H."/>
            <person name="Cuff J."/>
            <person name="Di Palma F."/>
            <person name="Fitzgerald S."/>
            <person name="Flicek P."/>
            <person name="Guttman M."/>
            <person name="Hubisz M.J."/>
            <person name="Jaffe D.B."/>
            <person name="Jungreis I."/>
            <person name="Kent W.J."/>
            <person name="Kostka D."/>
            <person name="Lara M."/>
            <person name="Martins A.L."/>
            <person name="Massingham T."/>
            <person name="Moltke I."/>
            <person name="Raney B.J."/>
            <person name="Rasmussen M.D."/>
            <person name="Robinson J."/>
            <person name="Stark A."/>
            <person name="Vilella A.J."/>
            <person name="Wen J."/>
            <person name="Xie X."/>
            <person name="Zody M.C."/>
            <person name="Baldwin J."/>
            <person name="Bloom T."/>
            <person name="Chin C.W."/>
            <person name="Heiman D."/>
            <person name="Nicol R."/>
            <person name="Nusbaum C."/>
            <person name="Young S."/>
            <person name="Wilkinson J."/>
            <person name="Worley K.C."/>
            <person name="Kovar C.L."/>
            <person name="Muzny D.M."/>
            <person name="Gibbs R.A."/>
            <person name="Cree A."/>
            <person name="Dihn H.H."/>
            <person name="Fowler G."/>
            <person name="Jhangiani S."/>
            <person name="Joshi V."/>
            <person name="Lee S."/>
            <person name="Lewis L.R."/>
            <person name="Nazareth L.V."/>
            <person name="Okwuonu G."/>
            <person name="Santibanez J."/>
            <person name="Warren W.C."/>
            <person name="Mardis E.R."/>
            <person name="Weinstock G.M."/>
            <person name="Wilson R.K."/>
            <person name="Delehaunty K."/>
            <person name="Dooling D."/>
            <person name="Fronik C."/>
            <person name="Fulton L."/>
            <person name="Fulton B."/>
            <person name="Graves T."/>
            <person name="Minx P."/>
            <person name="Sodergren E."/>
            <person name="Birney E."/>
            <person name="Margulies E.H."/>
            <person name="Herrero J."/>
            <person name="Green E.D."/>
            <person name="Haussler D."/>
            <person name="Siepel A."/>
            <person name="Goldman N."/>
            <person name="Pollard K.S."/>
            <person name="Pedersen J.S."/>
            <person name="Lander E.S."/>
            <person name="Kellis M."/>
        </authorList>
    </citation>
    <scope>NUCLEOTIDE SEQUENCE [LARGE SCALE GENOMIC DNA]</scope>
    <source>
        <strain evidence="10">Thorbecke</strain>
    </source>
</reference>
<dbReference type="SUPFAM" id="SSF46785">
    <property type="entry name" value="Winged helix' DNA-binding domain"/>
    <property type="match status" value="1"/>
</dbReference>
<evidence type="ECO:0000256" key="3">
    <source>
        <dbReference type="ARBA" id="ARBA00023125"/>
    </source>
</evidence>
<feature type="compositionally biased region" description="Low complexity" evidence="7">
    <location>
        <begin position="305"/>
        <end position="328"/>
    </location>
</feature>
<keyword evidence="6" id="KW-0175">Coiled coil</keyword>
<comment type="similarity">
    <text evidence="1 5">Belongs to the E2F/DP family.</text>
</comment>
<feature type="compositionally biased region" description="Polar residues" evidence="7">
    <location>
        <begin position="244"/>
        <end position="260"/>
    </location>
</feature>
<dbReference type="InterPro" id="IPR036390">
    <property type="entry name" value="WH_DNA-bd_sf"/>
</dbReference>
<dbReference type="GeneID" id="100348051"/>
<organism evidence="9 10">
    <name type="scientific">Oryctolagus cuniculus</name>
    <name type="common">Rabbit</name>
    <dbReference type="NCBI Taxonomy" id="9986"/>
    <lineage>
        <taxon>Eukaryota</taxon>
        <taxon>Metazoa</taxon>
        <taxon>Chordata</taxon>
        <taxon>Craniata</taxon>
        <taxon>Vertebrata</taxon>
        <taxon>Euteleostomi</taxon>
        <taxon>Mammalia</taxon>
        <taxon>Eutheria</taxon>
        <taxon>Euarchontoglires</taxon>
        <taxon>Glires</taxon>
        <taxon>Lagomorpha</taxon>
        <taxon>Leporidae</taxon>
        <taxon>Oryctolagus</taxon>
    </lineage>
</organism>
<dbReference type="Pfam" id="PF02319">
    <property type="entry name" value="WHD_E2F_TDP"/>
    <property type="match status" value="1"/>
</dbReference>
<dbReference type="InterPro" id="IPR036388">
    <property type="entry name" value="WH-like_DNA-bd_sf"/>
</dbReference>
<dbReference type="GeneTree" id="ENSGT00940000156252"/>
<name>G1U6D1_RABIT</name>
<evidence type="ECO:0000313" key="10">
    <source>
        <dbReference type="Proteomes" id="UP000001811"/>
    </source>
</evidence>
<dbReference type="InterPro" id="IPR015633">
    <property type="entry name" value="E2F"/>
</dbReference>
<dbReference type="Proteomes" id="UP000001811">
    <property type="component" value="Unplaced"/>
</dbReference>
<dbReference type="FunFam" id="1.10.10.10:FF:000008">
    <property type="entry name" value="E2F transcription factor 1"/>
    <property type="match status" value="1"/>
</dbReference>
<dbReference type="InterPro" id="IPR037241">
    <property type="entry name" value="E2F-DP_heterodim"/>
</dbReference>
<sequence>MAEAGLQAPPPPGTPSQHEKSLGLLTTKFVSLLQEAKDGMLDLKLAADTLAVHQKWWVYDITNVLGGIGLTEKKSKNSIQWEGVGPGCNTREVANKLIELKAESEELQQREQELDQHKVWVQQSIQNVTEDVQNSCLSCLAYVTHEDIGRCFAGDTLLAIRAPSGTSLEVPIPEGLNGQKKYQIHLKSVSGPVEVLLVNKEAWSSPPGAVPVPPPEDLLQSPPALSTPPPLPKPAPAQPQEASRPSSPQLTTPVPVSGSTDIQGVADVAAEITVSGGPGTESKDSGELSSLPLGPTMLDTRPLQSSALLDSSSSSSTSSSSALNPSTSFEPIKADPTGVLELPKELSEIFDPTRECMSSELLEELMSSEVFAPLLRLSPPPGDHDYIYHLDESEGVCDLFDVPVLNL</sequence>
<reference evidence="9" key="2">
    <citation type="submission" date="2025-08" db="UniProtKB">
        <authorList>
            <consortium name="Ensembl"/>
        </authorList>
    </citation>
    <scope>IDENTIFICATION</scope>
    <source>
        <strain evidence="9">Thorbecke</strain>
    </source>
</reference>
<evidence type="ECO:0000256" key="4">
    <source>
        <dbReference type="ARBA" id="ARBA00023163"/>
    </source>
</evidence>
<keyword evidence="10" id="KW-1185">Reference proteome</keyword>
<keyword evidence="5" id="KW-0539">Nucleus</keyword>
<dbReference type="STRING" id="9986.ENSOCUP00000024973"/>
<evidence type="ECO:0000313" key="9">
    <source>
        <dbReference type="Ensembl" id="ENSOCUP00000024973.2"/>
    </source>
</evidence>
<dbReference type="Ensembl" id="ENSOCUT00000029639.2">
    <property type="protein sequence ID" value="ENSOCUP00000024973.2"/>
    <property type="gene ID" value="ENSOCUG00000024747.2"/>
</dbReference>
<dbReference type="FunCoup" id="G1U6D1">
    <property type="interactions" value="2636"/>
</dbReference>
<feature type="compositionally biased region" description="Pro residues" evidence="7">
    <location>
        <begin position="225"/>
        <end position="237"/>
    </location>
</feature>
<dbReference type="GO" id="GO:0000978">
    <property type="term" value="F:RNA polymerase II cis-regulatory region sequence-specific DNA binding"/>
    <property type="evidence" value="ECO:0007669"/>
    <property type="project" value="InterPro"/>
</dbReference>
<dbReference type="PaxDb" id="9986-ENSOCUP00000024973"/>
<feature type="region of interest" description="Disordered" evidence="7">
    <location>
        <begin position="204"/>
        <end position="260"/>
    </location>
</feature>
<dbReference type="InParanoid" id="G1U6D1"/>
<feature type="region of interest" description="Disordered" evidence="7">
    <location>
        <begin position="1"/>
        <end position="20"/>
    </location>
</feature>
<dbReference type="SMR" id="G1U6D1"/>
<dbReference type="Pfam" id="PF16421">
    <property type="entry name" value="E2F_CC-MB"/>
    <property type="match status" value="1"/>
</dbReference>
<evidence type="ECO:0000256" key="6">
    <source>
        <dbReference type="SAM" id="Coils"/>
    </source>
</evidence>
<dbReference type="GO" id="GO:0046983">
    <property type="term" value="F:protein dimerization activity"/>
    <property type="evidence" value="ECO:0007669"/>
    <property type="project" value="InterPro"/>
</dbReference>
<feature type="domain" description="E2F/DP family winged-helix DNA-binding" evidence="8">
    <location>
        <begin position="17"/>
        <end position="83"/>
    </location>
</feature>
<dbReference type="CDD" id="cd14660">
    <property type="entry name" value="E2F_DD"/>
    <property type="match status" value="1"/>
</dbReference>
<keyword evidence="3 5" id="KW-0238">DNA-binding</keyword>
<reference evidence="9" key="3">
    <citation type="submission" date="2025-09" db="UniProtKB">
        <authorList>
            <consortium name="Ensembl"/>
        </authorList>
    </citation>
    <scope>IDENTIFICATION</scope>
    <source>
        <strain evidence="9">Thorbecke</strain>
    </source>
</reference>
<keyword evidence="4 5" id="KW-0804">Transcription</keyword>
<dbReference type="OrthoDB" id="1743261at2759"/>
<comment type="subcellular location">
    <subcellularLocation>
        <location evidence="5">Nucleus</location>
    </subcellularLocation>
</comment>
<dbReference type="HOGENOM" id="CLU_032091_2_2_1"/>
<dbReference type="KEGG" id="ocu:100348051"/>
<evidence type="ECO:0000256" key="5">
    <source>
        <dbReference type="RuleBase" id="RU003796"/>
    </source>
</evidence>
<keyword evidence="2 5" id="KW-0805">Transcription regulation</keyword>
<dbReference type="PANTHER" id="PTHR12081:SF42">
    <property type="entry name" value="TRANSCRIPTION FACTOR E2F4"/>
    <property type="match status" value="1"/>
</dbReference>
<evidence type="ECO:0000259" key="8">
    <source>
        <dbReference type="SMART" id="SM01372"/>
    </source>
</evidence>
<dbReference type="RefSeq" id="XP_051685364.1">
    <property type="nucleotide sequence ID" value="XM_051829404.2"/>
</dbReference>
<evidence type="ECO:0000256" key="1">
    <source>
        <dbReference type="ARBA" id="ARBA00010940"/>
    </source>
</evidence>